<protein>
    <submittedName>
        <fullName evidence="3">Uncharacterized protein</fullName>
    </submittedName>
</protein>
<reference evidence="3" key="2">
    <citation type="submission" date="2020-11" db="EMBL/GenBank/DDBJ databases">
        <authorList>
            <person name="McCartney M.A."/>
            <person name="Auch B."/>
            <person name="Kono T."/>
            <person name="Mallez S."/>
            <person name="Becker A."/>
            <person name="Gohl D.M."/>
            <person name="Silverstein K.A.T."/>
            <person name="Koren S."/>
            <person name="Bechman K.B."/>
            <person name="Herman A."/>
            <person name="Abrahante J.E."/>
            <person name="Garbe J."/>
        </authorList>
    </citation>
    <scope>NUCLEOTIDE SEQUENCE</scope>
    <source>
        <strain evidence="3">Duluth1</strain>
        <tissue evidence="3">Whole animal</tissue>
    </source>
</reference>
<keyword evidence="2" id="KW-0472">Membrane</keyword>
<feature type="transmembrane region" description="Helical" evidence="2">
    <location>
        <begin position="84"/>
        <end position="106"/>
    </location>
</feature>
<organism evidence="3 4">
    <name type="scientific">Dreissena polymorpha</name>
    <name type="common">Zebra mussel</name>
    <name type="synonym">Mytilus polymorpha</name>
    <dbReference type="NCBI Taxonomy" id="45954"/>
    <lineage>
        <taxon>Eukaryota</taxon>
        <taxon>Metazoa</taxon>
        <taxon>Spiralia</taxon>
        <taxon>Lophotrochozoa</taxon>
        <taxon>Mollusca</taxon>
        <taxon>Bivalvia</taxon>
        <taxon>Autobranchia</taxon>
        <taxon>Heteroconchia</taxon>
        <taxon>Euheterodonta</taxon>
        <taxon>Imparidentia</taxon>
        <taxon>Neoheterodontei</taxon>
        <taxon>Myida</taxon>
        <taxon>Dreissenoidea</taxon>
        <taxon>Dreissenidae</taxon>
        <taxon>Dreissena</taxon>
    </lineage>
</organism>
<sequence>MTCPYTCNTIAIGSSCHAESGSCLAGCLNGFYGQRCSDVCQHCVNNTCQKDDGVCVHGCIIGYRLDVSVQKCLYAGSITKALPVYAVVAIAVGCVVIVVVFIGVIIHRTRRRTESRSIETPMKAVDNAIYETCETPSDTTVDCYEEVDIGRVDNPAYKYNGNSDLQNPVPQAKTYKRSSDWRGQGKHNASQLETLAADQPGFISPNAEVFRGDDGYEVHFPSTSGRNAVDEKNANIYSEPDERCFGPKDYIE</sequence>
<dbReference type="Proteomes" id="UP000828390">
    <property type="component" value="Unassembled WGS sequence"/>
</dbReference>
<gene>
    <name evidence="3" type="ORF">DPMN_132519</name>
</gene>
<evidence type="ECO:0000313" key="3">
    <source>
        <dbReference type="EMBL" id="KAH3804237.1"/>
    </source>
</evidence>
<proteinExistence type="predicted"/>
<comment type="caution">
    <text evidence="3">The sequence shown here is derived from an EMBL/GenBank/DDBJ whole genome shotgun (WGS) entry which is preliminary data.</text>
</comment>
<dbReference type="EMBL" id="JAIWYP010000006">
    <property type="protein sequence ID" value="KAH3804237.1"/>
    <property type="molecule type" value="Genomic_DNA"/>
</dbReference>
<evidence type="ECO:0000313" key="4">
    <source>
        <dbReference type="Proteomes" id="UP000828390"/>
    </source>
</evidence>
<dbReference type="AlphaFoldDB" id="A0A9D4FTJ5"/>
<evidence type="ECO:0000256" key="1">
    <source>
        <dbReference type="SAM" id="MobiDB-lite"/>
    </source>
</evidence>
<keyword evidence="2" id="KW-0812">Transmembrane</keyword>
<keyword evidence="4" id="KW-1185">Reference proteome</keyword>
<reference evidence="3" key="1">
    <citation type="journal article" date="2019" name="bioRxiv">
        <title>The Genome of the Zebra Mussel, Dreissena polymorpha: A Resource for Invasive Species Research.</title>
        <authorList>
            <person name="McCartney M.A."/>
            <person name="Auch B."/>
            <person name="Kono T."/>
            <person name="Mallez S."/>
            <person name="Zhang Y."/>
            <person name="Obille A."/>
            <person name="Becker A."/>
            <person name="Abrahante J.E."/>
            <person name="Garbe J."/>
            <person name="Badalamenti J.P."/>
            <person name="Herman A."/>
            <person name="Mangelson H."/>
            <person name="Liachko I."/>
            <person name="Sullivan S."/>
            <person name="Sone E.D."/>
            <person name="Koren S."/>
            <person name="Silverstein K.A.T."/>
            <person name="Beckman K.B."/>
            <person name="Gohl D.M."/>
        </authorList>
    </citation>
    <scope>NUCLEOTIDE SEQUENCE</scope>
    <source>
        <strain evidence="3">Duluth1</strain>
        <tissue evidence="3">Whole animal</tissue>
    </source>
</reference>
<evidence type="ECO:0000256" key="2">
    <source>
        <dbReference type="SAM" id="Phobius"/>
    </source>
</evidence>
<keyword evidence="2" id="KW-1133">Transmembrane helix</keyword>
<feature type="region of interest" description="Disordered" evidence="1">
    <location>
        <begin position="221"/>
        <end position="241"/>
    </location>
</feature>
<name>A0A9D4FTJ5_DREPO</name>
<accession>A0A9D4FTJ5</accession>